<evidence type="ECO:0000313" key="3">
    <source>
        <dbReference type="Proteomes" id="UP000698752"/>
    </source>
</evidence>
<keyword evidence="1" id="KW-0812">Transmembrane</keyword>
<accession>A0ABS5EJY8</accession>
<gene>
    <name evidence="2" type="ORF">GXW78_16855</name>
</gene>
<sequence length="106" mass="11373">MNDLLGPDTAPIIKSLGAAFAGRALLILEARRDMPITTRSVLTLIIWEVPLIVAFALIGWHAASLLGFDSENGRVVLTALLANIGPRGIDRLVDRLLPPPPTGEKK</sequence>
<feature type="transmembrane region" description="Helical" evidence="1">
    <location>
        <begin position="12"/>
        <end position="29"/>
    </location>
</feature>
<proteinExistence type="predicted"/>
<name>A0ABS5EJY8_9PROT</name>
<evidence type="ECO:0008006" key="4">
    <source>
        <dbReference type="Google" id="ProtNLM"/>
    </source>
</evidence>
<keyword evidence="1" id="KW-0472">Membrane</keyword>
<protein>
    <recommendedName>
        <fullName evidence="4">Holin</fullName>
    </recommendedName>
</protein>
<dbReference type="RefSeq" id="WP_211870014.1">
    <property type="nucleotide sequence ID" value="NZ_JAAEDI010000018.1"/>
</dbReference>
<keyword evidence="1" id="KW-1133">Transmembrane helix</keyword>
<keyword evidence="3" id="KW-1185">Reference proteome</keyword>
<evidence type="ECO:0000256" key="1">
    <source>
        <dbReference type="SAM" id="Phobius"/>
    </source>
</evidence>
<organism evidence="2 3">
    <name type="scientific">Neoroseomonas terrae</name>
    <dbReference type="NCBI Taxonomy" id="424799"/>
    <lineage>
        <taxon>Bacteria</taxon>
        <taxon>Pseudomonadati</taxon>
        <taxon>Pseudomonadota</taxon>
        <taxon>Alphaproteobacteria</taxon>
        <taxon>Acetobacterales</taxon>
        <taxon>Acetobacteraceae</taxon>
        <taxon>Neoroseomonas</taxon>
    </lineage>
</organism>
<reference evidence="3" key="1">
    <citation type="journal article" date="2021" name="Syst. Appl. Microbiol.">
        <title>Roseomonas hellenica sp. nov., isolated from roots of wild-growing Alkanna tinctoria.</title>
        <authorList>
            <person name="Rat A."/>
            <person name="Naranjo H.D."/>
            <person name="Lebbe L."/>
            <person name="Cnockaert M."/>
            <person name="Krigas N."/>
            <person name="Grigoriadou K."/>
            <person name="Maloupa E."/>
            <person name="Willems A."/>
        </authorList>
    </citation>
    <scope>NUCLEOTIDE SEQUENCE [LARGE SCALE GENOMIC DNA]</scope>
    <source>
        <strain evidence="3">LMG 31159</strain>
    </source>
</reference>
<dbReference type="Proteomes" id="UP000698752">
    <property type="component" value="Unassembled WGS sequence"/>
</dbReference>
<feature type="transmembrane region" description="Helical" evidence="1">
    <location>
        <begin position="41"/>
        <end position="63"/>
    </location>
</feature>
<dbReference type="EMBL" id="JAAEDI010000018">
    <property type="protein sequence ID" value="MBR0651345.1"/>
    <property type="molecule type" value="Genomic_DNA"/>
</dbReference>
<comment type="caution">
    <text evidence="2">The sequence shown here is derived from an EMBL/GenBank/DDBJ whole genome shotgun (WGS) entry which is preliminary data.</text>
</comment>
<evidence type="ECO:0000313" key="2">
    <source>
        <dbReference type="EMBL" id="MBR0651345.1"/>
    </source>
</evidence>